<dbReference type="Pfam" id="PF03976">
    <property type="entry name" value="PPK2"/>
    <property type="match status" value="2"/>
</dbReference>
<dbReference type="RefSeq" id="WP_118096880.1">
    <property type="nucleotide sequence ID" value="NZ_QRVL01000002.1"/>
</dbReference>
<dbReference type="InterPro" id="IPR022488">
    <property type="entry name" value="PPK2-related"/>
</dbReference>
<dbReference type="GO" id="GO:0043751">
    <property type="term" value="F:polyphosphate:AMP phosphotransferase activity"/>
    <property type="evidence" value="ECO:0007669"/>
    <property type="project" value="InterPro"/>
</dbReference>
<dbReference type="PANTHER" id="PTHR34383">
    <property type="entry name" value="POLYPHOSPHATE:AMP PHOSPHOTRANSFERASE-RELATED"/>
    <property type="match status" value="1"/>
</dbReference>
<feature type="domain" description="Polyphosphate kinase-2-related" evidence="1">
    <location>
        <begin position="265"/>
        <end position="486"/>
    </location>
</feature>
<sequence>MLREWKEPVRPGEEELKMRLAAAREKLAAQQLLIKEQKVPVLVLLEGWGTAGKGYCIGQIIENIDPRHFKVESMERKTGEEERKPFLYRHFTRIPEAGKFVFLDSGWMDEVVEERLHGELSEEKYAKRIESVRRFERQLTDNGYLVMKFFLHISKKEQTRRMERLTDEKDTVWRVGKKDLWQNSHYEKCMDAFSSYLKSTNMPSAPWYIVDAKSKKWTELQVLETLTQGIDIALDNRDMAVPLLQNVFPLERMPLLSEIPLDKTLDEETYRKELKHLKHRLGELHNRLYRKKVPVIIAYEGWDAAGKGGNIKRITSALDPRGYEVHPIASPEPHEKARHYLWRFWTRLPKTGHIAIFDRSWYGRVMVERLEGFCTENDWMRAYNEINEFEKELHDWGAVIIKFWVQIDKDTQLERFNERQNTPEKQWKITEEDWRNREKWDQYETAVNEMITKTSTTYAPWHILESVDKKYARIKALRIVIEELEKALG</sequence>
<evidence type="ECO:0000313" key="2">
    <source>
        <dbReference type="EMBL" id="RGS41498.1"/>
    </source>
</evidence>
<protein>
    <submittedName>
        <fullName evidence="2">Polyphosphate:AMP phosphotransferase</fullName>
    </submittedName>
</protein>
<comment type="caution">
    <text evidence="2">The sequence shown here is derived from an EMBL/GenBank/DDBJ whole genome shotgun (WGS) entry which is preliminary data.</text>
</comment>
<organism evidence="2 3">
    <name type="scientific">Roseburia hominis</name>
    <dbReference type="NCBI Taxonomy" id="301301"/>
    <lineage>
        <taxon>Bacteria</taxon>
        <taxon>Bacillati</taxon>
        <taxon>Bacillota</taxon>
        <taxon>Clostridia</taxon>
        <taxon>Lachnospirales</taxon>
        <taxon>Lachnospiraceae</taxon>
        <taxon>Roseburia</taxon>
    </lineage>
</organism>
<dbReference type="Gene3D" id="3.40.50.300">
    <property type="entry name" value="P-loop containing nucleotide triphosphate hydrolases"/>
    <property type="match status" value="2"/>
</dbReference>
<dbReference type="AlphaFoldDB" id="A0A395V893"/>
<name>A0A395V893_9FIRM</name>
<evidence type="ECO:0000259" key="1">
    <source>
        <dbReference type="Pfam" id="PF03976"/>
    </source>
</evidence>
<dbReference type="SUPFAM" id="SSF52540">
    <property type="entry name" value="P-loop containing nucleoside triphosphate hydrolases"/>
    <property type="match status" value="2"/>
</dbReference>
<dbReference type="InterPro" id="IPR022489">
    <property type="entry name" value="PolyP_AMP_Tfrase"/>
</dbReference>
<dbReference type="EMBL" id="QRVL01000002">
    <property type="protein sequence ID" value="RGS41498.1"/>
    <property type="molecule type" value="Genomic_DNA"/>
</dbReference>
<gene>
    <name evidence="2" type="primary">pap</name>
    <name evidence="2" type="ORF">DWX93_05100</name>
</gene>
<feature type="domain" description="Polyphosphate kinase-2-related" evidence="1">
    <location>
        <begin position="14"/>
        <end position="233"/>
    </location>
</feature>
<keyword evidence="2" id="KW-0808">Transferase</keyword>
<dbReference type="GO" id="GO:0006797">
    <property type="term" value="P:polyphosphate metabolic process"/>
    <property type="evidence" value="ECO:0007669"/>
    <property type="project" value="InterPro"/>
</dbReference>
<evidence type="ECO:0000313" key="3">
    <source>
        <dbReference type="Proteomes" id="UP000266172"/>
    </source>
</evidence>
<accession>A0A395V893</accession>
<dbReference type="InterPro" id="IPR027417">
    <property type="entry name" value="P-loop_NTPase"/>
</dbReference>
<reference evidence="2 3" key="1">
    <citation type="submission" date="2018-08" db="EMBL/GenBank/DDBJ databases">
        <title>A genome reference for cultivated species of the human gut microbiota.</title>
        <authorList>
            <person name="Zou Y."/>
            <person name="Xue W."/>
            <person name="Luo G."/>
        </authorList>
    </citation>
    <scope>NUCLEOTIDE SEQUENCE [LARGE SCALE GENOMIC DNA]</scope>
    <source>
        <strain evidence="2 3">AF22-12AC</strain>
    </source>
</reference>
<dbReference type="NCBIfam" id="TIGR03708">
    <property type="entry name" value="poly_P_AMP_trns"/>
    <property type="match status" value="1"/>
</dbReference>
<proteinExistence type="predicted"/>
<dbReference type="PANTHER" id="PTHR34383:SF3">
    <property type="entry name" value="POLYPHOSPHATE:AMP PHOSPHOTRANSFERASE"/>
    <property type="match status" value="1"/>
</dbReference>
<dbReference type="Proteomes" id="UP000266172">
    <property type="component" value="Unassembled WGS sequence"/>
</dbReference>